<dbReference type="Gene3D" id="3.10.450.50">
    <property type="match status" value="1"/>
</dbReference>
<dbReference type="InterPro" id="IPR032710">
    <property type="entry name" value="NTF2-like_dom_sf"/>
</dbReference>
<feature type="chain" id="PRO_5013908735" description="SnoaL-like domain-containing protein" evidence="1">
    <location>
        <begin position="21"/>
        <end position="156"/>
    </location>
</feature>
<evidence type="ECO:0000313" key="2">
    <source>
        <dbReference type="EMBL" id="PHZ86562.1"/>
    </source>
</evidence>
<evidence type="ECO:0008006" key="4">
    <source>
        <dbReference type="Google" id="ProtNLM"/>
    </source>
</evidence>
<sequence>MQKIIFGVLVCFTLSGTASAGEKTATVLEDMFRWWNGAFKVEGAYTAEAFGKYYTEDTVMIIDGSVRAQGLDQMSQNFNRIQKSVDSVELVMPPIETFTSGNRIFTYHKELIQQDGVKSVGYVMGYAVVKDGKIAKIDFVNMSEAAARALHEQTGD</sequence>
<dbReference type="OrthoDB" id="7569074at2"/>
<evidence type="ECO:0000313" key="3">
    <source>
        <dbReference type="Proteomes" id="UP000229730"/>
    </source>
</evidence>
<dbReference type="AlphaFoldDB" id="A0A2G4YW39"/>
<name>A0A2G4YW39_9PROT</name>
<comment type="caution">
    <text evidence="2">The sequence shown here is derived from an EMBL/GenBank/DDBJ whole genome shotgun (WGS) entry which is preliminary data.</text>
</comment>
<organism evidence="2 3">
    <name type="scientific">Paremcibacter congregatus</name>
    <dbReference type="NCBI Taxonomy" id="2043170"/>
    <lineage>
        <taxon>Bacteria</taxon>
        <taxon>Pseudomonadati</taxon>
        <taxon>Pseudomonadota</taxon>
        <taxon>Alphaproteobacteria</taxon>
        <taxon>Emcibacterales</taxon>
        <taxon>Emcibacteraceae</taxon>
        <taxon>Paremcibacter</taxon>
    </lineage>
</organism>
<feature type="signal peptide" evidence="1">
    <location>
        <begin position="1"/>
        <end position="20"/>
    </location>
</feature>
<keyword evidence="3" id="KW-1185">Reference proteome</keyword>
<keyword evidence="1" id="KW-0732">Signal</keyword>
<accession>A0A2G4YW39</accession>
<dbReference type="Proteomes" id="UP000229730">
    <property type="component" value="Unassembled WGS sequence"/>
</dbReference>
<dbReference type="InParanoid" id="A0A2G4YW39"/>
<proteinExistence type="predicted"/>
<dbReference type="RefSeq" id="WP_099470938.1">
    <property type="nucleotide sequence ID" value="NZ_CP041025.1"/>
</dbReference>
<gene>
    <name evidence="2" type="ORF">CRD36_01385</name>
</gene>
<protein>
    <recommendedName>
        <fullName evidence="4">SnoaL-like domain-containing protein</fullName>
    </recommendedName>
</protein>
<dbReference type="SUPFAM" id="SSF54427">
    <property type="entry name" value="NTF2-like"/>
    <property type="match status" value="1"/>
</dbReference>
<evidence type="ECO:0000256" key="1">
    <source>
        <dbReference type="SAM" id="SignalP"/>
    </source>
</evidence>
<reference evidence="2 3" key="1">
    <citation type="submission" date="2017-10" db="EMBL/GenBank/DDBJ databases">
        <title>Frigbacter circumglobatus gen. nov. sp. nov., isolated from sediment cultured in situ.</title>
        <authorList>
            <person name="Zhao Z."/>
        </authorList>
    </citation>
    <scope>NUCLEOTIDE SEQUENCE [LARGE SCALE GENOMIC DNA]</scope>
    <source>
        <strain evidence="2 3">ZYL</strain>
    </source>
</reference>
<dbReference type="EMBL" id="PDEM01000007">
    <property type="protein sequence ID" value="PHZ86562.1"/>
    <property type="molecule type" value="Genomic_DNA"/>
</dbReference>